<feature type="region of interest" description="Disordered" evidence="1">
    <location>
        <begin position="171"/>
        <end position="191"/>
    </location>
</feature>
<dbReference type="EMBL" id="REFZ01000003">
    <property type="protein sequence ID" value="RQH01709.1"/>
    <property type="molecule type" value="Genomic_DNA"/>
</dbReference>
<evidence type="ECO:0000256" key="1">
    <source>
        <dbReference type="SAM" id="MobiDB-lite"/>
    </source>
</evidence>
<proteinExistence type="predicted"/>
<gene>
    <name evidence="2" type="ORF">EA472_05115</name>
</gene>
<keyword evidence="3" id="KW-1185">Reference proteome</keyword>
<evidence type="ECO:0000313" key="3">
    <source>
        <dbReference type="Proteomes" id="UP000281431"/>
    </source>
</evidence>
<accession>A0A3N6MCY9</accession>
<name>A0A3N6MCY9_NATCH</name>
<dbReference type="AlphaFoldDB" id="A0A3N6MCY9"/>
<feature type="compositionally biased region" description="Basic and acidic residues" evidence="1">
    <location>
        <begin position="182"/>
        <end position="191"/>
    </location>
</feature>
<comment type="caution">
    <text evidence="2">The sequence shown here is derived from an EMBL/GenBank/DDBJ whole genome shotgun (WGS) entry which is preliminary data.</text>
</comment>
<dbReference type="Proteomes" id="UP000281431">
    <property type="component" value="Unassembled WGS sequence"/>
</dbReference>
<protein>
    <submittedName>
        <fullName evidence="2">Uncharacterized protein</fullName>
    </submittedName>
</protein>
<organism evidence="2 3">
    <name type="scientific">Natrarchaeobius chitinivorans</name>
    <dbReference type="NCBI Taxonomy" id="1679083"/>
    <lineage>
        <taxon>Archaea</taxon>
        <taxon>Methanobacteriati</taxon>
        <taxon>Methanobacteriota</taxon>
        <taxon>Stenosarchaea group</taxon>
        <taxon>Halobacteria</taxon>
        <taxon>Halobacteriales</taxon>
        <taxon>Natrialbaceae</taxon>
        <taxon>Natrarchaeobius</taxon>
    </lineage>
</organism>
<evidence type="ECO:0000313" key="2">
    <source>
        <dbReference type="EMBL" id="RQH01709.1"/>
    </source>
</evidence>
<reference evidence="2 3" key="1">
    <citation type="submission" date="2018-10" db="EMBL/GenBank/DDBJ databases">
        <title>Natrarchaeobius chitinivorans gen. nov., sp. nov., and Natrarchaeobius haloalkaliphilus sp. nov., alkaliphilic, chitin-utilizing haloarchaea from hypersaline alkaline lakes.</title>
        <authorList>
            <person name="Sorokin D.Y."/>
            <person name="Elcheninov A.G."/>
            <person name="Kostrikina N.A."/>
            <person name="Bale N.J."/>
            <person name="Sinninghe Damste J.S."/>
            <person name="Khijniak T.V."/>
            <person name="Kublanov I.V."/>
            <person name="Toshchakov S.V."/>
        </authorList>
    </citation>
    <scope>NUCLEOTIDE SEQUENCE [LARGE SCALE GENOMIC DNA]</scope>
    <source>
        <strain evidence="2 3">AArcht7</strain>
    </source>
</reference>
<sequence length="191" mass="20997">MLDDGLDMRRRALLAAVGTTTLAGCAAGLPTTCSRPSFRADRLEYEALELQSLGGWIGRDRAILATEAEHVDRFEPPAEFAAEADVALSSDDRERIDETDFDEGFAVGVVVGSSSRSSDARVTHVVREDARVHCYVCIRRRGETDDWAPQARLVRVESDWDPETVRVTFTNGRDGTDVFDDDGGRASMDDV</sequence>